<feature type="binding site" evidence="7">
    <location>
        <position position="234"/>
    </location>
    <ligand>
        <name>S-adenosyl-L-methionine</name>
        <dbReference type="ChEBI" id="CHEBI:59789"/>
    </ligand>
</feature>
<evidence type="ECO:0000256" key="7">
    <source>
        <dbReference type="PIRSR" id="PIRSR016323-2"/>
    </source>
</evidence>
<protein>
    <recommendedName>
        <fullName evidence="1">tRNA (guanine(9)-N(1))-methyltransferase</fullName>
        <ecNumber evidence="1">2.1.1.221</ecNumber>
    </recommendedName>
</protein>
<dbReference type="AlphaFoldDB" id="A0A821MNK4"/>
<feature type="binding site" evidence="7">
    <location>
        <position position="208"/>
    </location>
    <ligand>
        <name>S-adenosyl-L-methionine</name>
        <dbReference type="ChEBI" id="CHEBI:59789"/>
    </ligand>
</feature>
<evidence type="ECO:0000256" key="6">
    <source>
        <dbReference type="PIRSR" id="PIRSR016323-1"/>
    </source>
</evidence>
<dbReference type="EC" id="2.1.1.221" evidence="1"/>
<keyword evidence="10" id="KW-1185">Reference proteome</keyword>
<dbReference type="InterPro" id="IPR028564">
    <property type="entry name" value="MT_TRM10-typ"/>
</dbReference>
<keyword evidence="4" id="KW-0949">S-adenosyl-L-methionine</keyword>
<comment type="catalytic activity">
    <reaction evidence="5">
        <text>guanosine(9) in tRNA + S-adenosyl-L-methionine = N(1)-methylguanosine(9) in tRNA + S-adenosyl-L-homocysteine + H(+)</text>
        <dbReference type="Rhea" id="RHEA:43156"/>
        <dbReference type="Rhea" id="RHEA-COMP:10367"/>
        <dbReference type="Rhea" id="RHEA-COMP:10368"/>
        <dbReference type="ChEBI" id="CHEBI:15378"/>
        <dbReference type="ChEBI" id="CHEBI:57856"/>
        <dbReference type="ChEBI" id="CHEBI:59789"/>
        <dbReference type="ChEBI" id="CHEBI:73542"/>
        <dbReference type="ChEBI" id="CHEBI:74269"/>
        <dbReference type="EC" id="2.1.1.221"/>
    </reaction>
</comment>
<dbReference type="InterPro" id="IPR007356">
    <property type="entry name" value="tRNA_m1G_MeTrfase_euk"/>
</dbReference>
<keyword evidence="3" id="KW-0808">Transferase</keyword>
<accession>A0A821MNK4</accession>
<feature type="active site" description="Proton acceptor" evidence="6">
    <location>
        <position position="212"/>
    </location>
</feature>
<evidence type="ECO:0000259" key="8">
    <source>
        <dbReference type="PROSITE" id="PS51675"/>
    </source>
</evidence>
<dbReference type="GO" id="GO:0002939">
    <property type="term" value="P:tRNA N1-guanine methylation"/>
    <property type="evidence" value="ECO:0007669"/>
    <property type="project" value="TreeGrafter"/>
</dbReference>
<dbReference type="Proteomes" id="UP000663880">
    <property type="component" value="Unassembled WGS sequence"/>
</dbReference>
<gene>
    <name evidence="9" type="ORF">PMACD_LOCUS1935</name>
</gene>
<dbReference type="PANTHER" id="PTHR13563:SF13">
    <property type="entry name" value="TRNA METHYLTRANSFERASE 10 HOMOLOG A"/>
    <property type="match status" value="1"/>
</dbReference>
<keyword evidence="2" id="KW-0489">Methyltransferase</keyword>
<sequence length="302" mass="35480">MDLQTEKCDNVLTNNDFHQYTLYDVTVDPGLKDDDGNELPRPFNKNQMRKWLKKVRWEKHKFEKRSKEKARAKERKREARAANIDLGPNRKMLKKMKLEKNKSLIGVILDLSFDHLMSEKDRYKVIKQLLRCYSINRRSDSPLQFHVTSFGEKTKVDISRHNGYENWDIEYHEKSYIDIFPKEKLVYLTSESENVIEKFEEDNLYIIGGLVDHNQHKGLCYKIAVEQGIRHAQLPLAKYVDMKTRKVLTIDHVFEIILRVSEGKQWDDALLKVLPLRKGAHLYHSSSASSLEQTGQCDDNSL</sequence>
<organism evidence="9 10">
    <name type="scientific">Pieris macdunnoughi</name>
    <dbReference type="NCBI Taxonomy" id="345717"/>
    <lineage>
        <taxon>Eukaryota</taxon>
        <taxon>Metazoa</taxon>
        <taxon>Ecdysozoa</taxon>
        <taxon>Arthropoda</taxon>
        <taxon>Hexapoda</taxon>
        <taxon>Insecta</taxon>
        <taxon>Pterygota</taxon>
        <taxon>Neoptera</taxon>
        <taxon>Endopterygota</taxon>
        <taxon>Lepidoptera</taxon>
        <taxon>Glossata</taxon>
        <taxon>Ditrysia</taxon>
        <taxon>Papilionoidea</taxon>
        <taxon>Pieridae</taxon>
        <taxon>Pierinae</taxon>
        <taxon>Pieris</taxon>
    </lineage>
</organism>
<evidence type="ECO:0000313" key="9">
    <source>
        <dbReference type="EMBL" id="CAF4773104.1"/>
    </source>
</evidence>
<evidence type="ECO:0000313" key="10">
    <source>
        <dbReference type="Proteomes" id="UP000663880"/>
    </source>
</evidence>
<feature type="binding site" evidence="7">
    <location>
        <position position="188"/>
    </location>
    <ligand>
        <name>S-adenosyl-L-methionine</name>
        <dbReference type="ChEBI" id="CHEBI:59789"/>
    </ligand>
</feature>
<dbReference type="EMBL" id="CAJOBZ010000003">
    <property type="protein sequence ID" value="CAF4773104.1"/>
    <property type="molecule type" value="Genomic_DNA"/>
</dbReference>
<dbReference type="GO" id="GO:0000049">
    <property type="term" value="F:tRNA binding"/>
    <property type="evidence" value="ECO:0007669"/>
    <property type="project" value="TreeGrafter"/>
</dbReference>
<comment type="caution">
    <text evidence="9">The sequence shown here is derived from an EMBL/GenBank/DDBJ whole genome shotgun (WGS) entry which is preliminary data.</text>
</comment>
<evidence type="ECO:0000256" key="4">
    <source>
        <dbReference type="ARBA" id="ARBA00022691"/>
    </source>
</evidence>
<reference evidence="9" key="1">
    <citation type="submission" date="2021-02" db="EMBL/GenBank/DDBJ databases">
        <authorList>
            <person name="Steward A R."/>
        </authorList>
    </citation>
    <scope>NUCLEOTIDE SEQUENCE</scope>
</reference>
<dbReference type="InterPro" id="IPR038459">
    <property type="entry name" value="MT_TRM10-typ_sf"/>
</dbReference>
<dbReference type="Gene3D" id="3.40.1280.30">
    <property type="match status" value="1"/>
</dbReference>
<evidence type="ECO:0000256" key="3">
    <source>
        <dbReference type="ARBA" id="ARBA00022679"/>
    </source>
</evidence>
<dbReference type="FunFam" id="3.40.1280.30:FF:000001">
    <property type="entry name" value="tRNA methyltransferase 10 homolog A"/>
    <property type="match status" value="1"/>
</dbReference>
<feature type="binding site" evidence="7">
    <location>
        <position position="220"/>
    </location>
    <ligand>
        <name>S-adenosyl-L-methionine</name>
        <dbReference type="ChEBI" id="CHEBI:59789"/>
    </ligand>
</feature>
<dbReference type="PROSITE" id="PS51675">
    <property type="entry name" value="SAM_MT_TRM10"/>
    <property type="match status" value="1"/>
</dbReference>
<dbReference type="CDD" id="cd18101">
    <property type="entry name" value="Trm10euk_A"/>
    <property type="match status" value="1"/>
</dbReference>
<proteinExistence type="predicted"/>
<evidence type="ECO:0000256" key="5">
    <source>
        <dbReference type="ARBA" id="ARBA00048434"/>
    </source>
</evidence>
<name>A0A821MNK4_9NEOP</name>
<dbReference type="GO" id="GO:0052905">
    <property type="term" value="F:tRNA (guanosine(9)-N1)-methyltransferase activity"/>
    <property type="evidence" value="ECO:0007669"/>
    <property type="project" value="UniProtKB-EC"/>
</dbReference>
<feature type="domain" description="SAM-dependent MTase TRM10-type" evidence="8">
    <location>
        <begin position="88"/>
        <end position="281"/>
    </location>
</feature>
<dbReference type="PIRSF" id="PIRSF016323">
    <property type="entry name" value="tRNA_m1G_mtfrase_met"/>
    <property type="match status" value="1"/>
</dbReference>
<dbReference type="InterPro" id="IPR016653">
    <property type="entry name" value="TRM10/TRM10A"/>
</dbReference>
<dbReference type="GO" id="GO:0005654">
    <property type="term" value="C:nucleoplasm"/>
    <property type="evidence" value="ECO:0007669"/>
    <property type="project" value="TreeGrafter"/>
</dbReference>
<evidence type="ECO:0000256" key="2">
    <source>
        <dbReference type="ARBA" id="ARBA00022603"/>
    </source>
</evidence>
<dbReference type="PANTHER" id="PTHR13563">
    <property type="entry name" value="TRNA (GUANINE-9-) METHYLTRANSFERASE"/>
    <property type="match status" value="1"/>
</dbReference>
<dbReference type="OrthoDB" id="278300at2759"/>
<evidence type="ECO:0000256" key="1">
    <source>
        <dbReference type="ARBA" id="ARBA00012797"/>
    </source>
</evidence>